<comment type="caution">
    <text evidence="3">The sequence shown here is derived from an EMBL/GenBank/DDBJ whole genome shotgun (WGS) entry which is preliminary data.</text>
</comment>
<dbReference type="InterPro" id="IPR001375">
    <property type="entry name" value="Peptidase_S9_cat"/>
</dbReference>
<evidence type="ECO:0000256" key="1">
    <source>
        <dbReference type="SAM" id="MobiDB-lite"/>
    </source>
</evidence>
<dbReference type="PANTHER" id="PTHR43056">
    <property type="entry name" value="PEPTIDASE S9 PROLYL OLIGOPEPTIDASE"/>
    <property type="match status" value="1"/>
</dbReference>
<protein>
    <submittedName>
        <fullName evidence="3">Acyl-peptide hydrolase</fullName>
    </submittedName>
</protein>
<dbReference type="GO" id="GO:0006508">
    <property type="term" value="P:proteolysis"/>
    <property type="evidence" value="ECO:0007669"/>
    <property type="project" value="InterPro"/>
</dbReference>
<keyword evidence="3" id="KW-0378">Hydrolase</keyword>
<dbReference type="Gene3D" id="2.120.10.30">
    <property type="entry name" value="TolB, C-terminal domain"/>
    <property type="match status" value="1"/>
</dbReference>
<proteinExistence type="predicted"/>
<reference evidence="3" key="1">
    <citation type="journal article" date="2014" name="Int. J. Syst. Evol. Microbiol.">
        <title>Complete genome sequence of Corynebacterium casei LMG S-19264T (=DSM 44701T), isolated from a smear-ripened cheese.</title>
        <authorList>
            <consortium name="US DOE Joint Genome Institute (JGI-PGF)"/>
            <person name="Walter F."/>
            <person name="Albersmeier A."/>
            <person name="Kalinowski J."/>
            <person name="Ruckert C."/>
        </authorList>
    </citation>
    <scope>NUCLEOTIDE SEQUENCE</scope>
    <source>
        <strain evidence="3">JCM 13064</strain>
    </source>
</reference>
<dbReference type="RefSeq" id="WP_189163320.1">
    <property type="nucleotide sequence ID" value="NZ_BMNT01000013.1"/>
</dbReference>
<dbReference type="Proteomes" id="UP000645217">
    <property type="component" value="Unassembled WGS sequence"/>
</dbReference>
<dbReference type="AlphaFoldDB" id="A0A917R1K5"/>
<dbReference type="InterPro" id="IPR050585">
    <property type="entry name" value="Xaa-Pro_dipeptidyl-ppase/CocE"/>
</dbReference>
<keyword evidence="4" id="KW-1185">Reference proteome</keyword>
<feature type="region of interest" description="Disordered" evidence="1">
    <location>
        <begin position="394"/>
        <end position="414"/>
    </location>
</feature>
<gene>
    <name evidence="3" type="ORF">GCM10007964_26940</name>
</gene>
<feature type="domain" description="Peptidase S9 prolyl oligopeptidase catalytic" evidence="2">
    <location>
        <begin position="436"/>
        <end position="638"/>
    </location>
</feature>
<evidence type="ECO:0000313" key="4">
    <source>
        <dbReference type="Proteomes" id="UP000645217"/>
    </source>
</evidence>
<dbReference type="InterPro" id="IPR029058">
    <property type="entry name" value="AB_hydrolase_fold"/>
</dbReference>
<dbReference type="PANTHER" id="PTHR43056:SF5">
    <property type="entry name" value="PEPTIDASE S9 PROLYL OLIGOPEPTIDASE CATALYTIC DOMAIN-CONTAINING PROTEIN"/>
    <property type="match status" value="1"/>
</dbReference>
<reference evidence="3" key="2">
    <citation type="submission" date="2020-09" db="EMBL/GenBank/DDBJ databases">
        <authorList>
            <person name="Sun Q."/>
            <person name="Ohkuma M."/>
        </authorList>
    </citation>
    <scope>NUCLEOTIDE SEQUENCE</scope>
    <source>
        <strain evidence="3">JCM 13064</strain>
    </source>
</reference>
<dbReference type="InterPro" id="IPR011042">
    <property type="entry name" value="6-blade_b-propeller_TolB-like"/>
</dbReference>
<dbReference type="GO" id="GO:0008236">
    <property type="term" value="F:serine-type peptidase activity"/>
    <property type="evidence" value="ECO:0007669"/>
    <property type="project" value="InterPro"/>
</dbReference>
<accession>A0A917R1K5</accession>
<sequence>MPPERMSGPPSAPFGAWPSPISTADVVRCGLRPGYPTAVAGAIWWEEDRPTEGGRRTIVHQAADGVRRELLPAPWDARTRVHEYGGRSYAVAPGVGVVFASHGDQRLHLVPATPEVGGAQQGGPPVAITPEPETPCGLRYAEPAVHDDEVWCVQERHAGEGKVTRSIVSVPLRGGEPRRRVSGSDFYAFPAISPDGGHVAYICWDHPSMPWTGTFLRVTRLADGASWTVMGGPAESVLAPRWKDRSTLYAISDRSGWWNLYEIGAHGEAEPRALYPAEEEFAWAPGELGGAPYAVLPDGRLAVLHGRPDLRLGVLDPRTGTLTDLDLPYDGWVPCLSVDGATVCGVAYGPGIPRSVVRVDTATGRAESLRSDIGELPHPDYLPEPRRVEIRGRSGRRVHARVHPPANPSVRAGDAPPPYVVDVHGGPAWHTTSALDLRKAFLTSRGIGIIEVDHGGSTGYGRAYRERLKGHWGIVDVEDVIAAAEWLLSDGHADPARIAIRGAGAGAWTALTACCSSGLFCGAVAVAAISTLAPLAATTHDFESRYVEWLVGPPDPLLYASREPLARCGQVDRPMLLMQGQEDPIVPPAQPEAFAAALNERGVPCVYLAFEGEGHEFRRAETKSAALAAELSFYQQIFRG</sequence>
<name>A0A917R1K5_9ACTN</name>
<dbReference type="EMBL" id="BMNT01000013">
    <property type="protein sequence ID" value="GGK82987.1"/>
    <property type="molecule type" value="Genomic_DNA"/>
</dbReference>
<evidence type="ECO:0000259" key="2">
    <source>
        <dbReference type="Pfam" id="PF00326"/>
    </source>
</evidence>
<dbReference type="Gene3D" id="3.40.50.1820">
    <property type="entry name" value="alpha/beta hydrolase"/>
    <property type="match status" value="1"/>
</dbReference>
<evidence type="ECO:0000313" key="3">
    <source>
        <dbReference type="EMBL" id="GGK82987.1"/>
    </source>
</evidence>
<organism evidence="3 4">
    <name type="scientific">Sphaerisporangium melleum</name>
    <dbReference type="NCBI Taxonomy" id="321316"/>
    <lineage>
        <taxon>Bacteria</taxon>
        <taxon>Bacillati</taxon>
        <taxon>Actinomycetota</taxon>
        <taxon>Actinomycetes</taxon>
        <taxon>Streptosporangiales</taxon>
        <taxon>Streptosporangiaceae</taxon>
        <taxon>Sphaerisporangium</taxon>
    </lineage>
</organism>
<dbReference type="SUPFAM" id="SSF53474">
    <property type="entry name" value="alpha/beta-Hydrolases"/>
    <property type="match status" value="1"/>
</dbReference>
<dbReference type="SUPFAM" id="SSF82171">
    <property type="entry name" value="DPP6 N-terminal domain-like"/>
    <property type="match status" value="1"/>
</dbReference>
<dbReference type="Pfam" id="PF00326">
    <property type="entry name" value="Peptidase_S9"/>
    <property type="match status" value="1"/>
</dbReference>